<evidence type="ECO:0000313" key="3">
    <source>
        <dbReference type="Proteomes" id="UP000241229"/>
    </source>
</evidence>
<dbReference type="Pfam" id="PF13556">
    <property type="entry name" value="HTH_30"/>
    <property type="match status" value="1"/>
</dbReference>
<proteinExistence type="predicted"/>
<gene>
    <name evidence="2" type="ORF">C7I84_07455</name>
</gene>
<name>A0A2P7SM21_9HYPH</name>
<dbReference type="Gene3D" id="1.10.10.2840">
    <property type="entry name" value="PucR C-terminal helix-turn-helix domain"/>
    <property type="match status" value="1"/>
</dbReference>
<evidence type="ECO:0000259" key="1">
    <source>
        <dbReference type="Pfam" id="PF13556"/>
    </source>
</evidence>
<reference evidence="2 3" key="1">
    <citation type="submission" date="2018-03" db="EMBL/GenBank/DDBJ databases">
        <title>The draft genome of Mesorhizobium sp. 6GN-30.</title>
        <authorList>
            <person name="Liu L."/>
            <person name="Li L."/>
            <person name="Wang T."/>
            <person name="Zhang X."/>
            <person name="Liang L."/>
        </authorList>
    </citation>
    <scope>NUCLEOTIDE SEQUENCE [LARGE SCALE GENOMIC DNA]</scope>
    <source>
        <strain evidence="2 3">6GN30</strain>
    </source>
</reference>
<dbReference type="InterPro" id="IPR042070">
    <property type="entry name" value="PucR_C-HTH_sf"/>
</dbReference>
<organism evidence="2 3">
    <name type="scientific">Kumtagia ephedrae</name>
    <dbReference type="NCBI Taxonomy" id="2116701"/>
    <lineage>
        <taxon>Bacteria</taxon>
        <taxon>Pseudomonadati</taxon>
        <taxon>Pseudomonadota</taxon>
        <taxon>Alphaproteobacteria</taxon>
        <taxon>Hyphomicrobiales</taxon>
        <taxon>Phyllobacteriaceae</taxon>
        <taxon>Kumtagia</taxon>
    </lineage>
</organism>
<dbReference type="EMBL" id="PXYK01000005">
    <property type="protein sequence ID" value="PSJ63451.1"/>
    <property type="molecule type" value="Genomic_DNA"/>
</dbReference>
<accession>A0A2P7SM21</accession>
<dbReference type="InterPro" id="IPR025736">
    <property type="entry name" value="PucR_C-HTH_dom"/>
</dbReference>
<sequence length="251" mass="27763">MQPEAVDRLARELAACTGSEARIRVGLAGVTRICPQWRNTGLLEVDGSTGTVTLLARHGPVSPLFESLRTKWPLGLSPAREFLKGGAPRFIPDMRESTAFPLYRLDADIQDYRSVAMLLLRTQGNKGFVVSCHSSRVLSREEAALPWLQLAISILALALGDIDATRHSEPPGAEVHPAVLKLAGEKRADMLETARAFALHDGRFQRTADALGIHVSTLRYRLNRLRERLDIDLLDRDIRHALLRSAEDGSF</sequence>
<feature type="domain" description="PucR C-terminal helix-turn-helix" evidence="1">
    <location>
        <begin position="191"/>
        <end position="242"/>
    </location>
</feature>
<dbReference type="RefSeq" id="WP_106771513.1">
    <property type="nucleotide sequence ID" value="NZ_PXYK01000005.1"/>
</dbReference>
<dbReference type="Proteomes" id="UP000241229">
    <property type="component" value="Unassembled WGS sequence"/>
</dbReference>
<protein>
    <recommendedName>
        <fullName evidence="1">PucR C-terminal helix-turn-helix domain-containing protein</fullName>
    </recommendedName>
</protein>
<dbReference type="OrthoDB" id="9792148at2"/>
<keyword evidence="3" id="KW-1185">Reference proteome</keyword>
<comment type="caution">
    <text evidence="2">The sequence shown here is derived from an EMBL/GenBank/DDBJ whole genome shotgun (WGS) entry which is preliminary data.</text>
</comment>
<evidence type="ECO:0000313" key="2">
    <source>
        <dbReference type="EMBL" id="PSJ63451.1"/>
    </source>
</evidence>
<dbReference type="SUPFAM" id="SSF55781">
    <property type="entry name" value="GAF domain-like"/>
    <property type="match status" value="1"/>
</dbReference>
<dbReference type="AlphaFoldDB" id="A0A2P7SM21"/>